<protein>
    <submittedName>
        <fullName evidence="1">Uncharacterized protein</fullName>
    </submittedName>
</protein>
<evidence type="ECO:0000313" key="1">
    <source>
        <dbReference type="EMBL" id="MEC3887095.1"/>
    </source>
</evidence>
<organism evidence="1 2">
    <name type="scientific">Xanthomonas campestris pv. papavericola</name>
    <dbReference type="NCBI Taxonomy" id="487881"/>
    <lineage>
        <taxon>Bacteria</taxon>
        <taxon>Pseudomonadati</taxon>
        <taxon>Pseudomonadota</taxon>
        <taxon>Gammaproteobacteria</taxon>
        <taxon>Lysobacterales</taxon>
        <taxon>Lysobacteraceae</taxon>
        <taxon>Xanthomonas</taxon>
    </lineage>
</organism>
<name>A0AAJ2X1H4_XANCA</name>
<comment type="caution">
    <text evidence="1">The sequence shown here is derived from an EMBL/GenBank/DDBJ whole genome shotgun (WGS) entry which is preliminary data.</text>
</comment>
<accession>A0AAJ2X1H4</accession>
<dbReference type="Proteomes" id="UP001297361">
    <property type="component" value="Unassembled WGS sequence"/>
</dbReference>
<dbReference type="RefSeq" id="WP_228425300.1">
    <property type="nucleotide sequence ID" value="NZ_JAJFNJ020000003.1"/>
</dbReference>
<dbReference type="EMBL" id="JAJFNJ020000003">
    <property type="protein sequence ID" value="MEC3887095.1"/>
    <property type="molecule type" value="Genomic_DNA"/>
</dbReference>
<gene>
    <name evidence="1" type="ORF">LLE72_004805</name>
</gene>
<proteinExistence type="predicted"/>
<dbReference type="AlphaFoldDB" id="A0AAJ2X1H4"/>
<evidence type="ECO:0000313" key="2">
    <source>
        <dbReference type="Proteomes" id="UP001297361"/>
    </source>
</evidence>
<reference evidence="1" key="2">
    <citation type="submission" date="2024-01" db="EMBL/GenBank/DDBJ databases">
        <title>Long-read genome sequencing of X. campestris pv. papavericola.</title>
        <authorList>
            <person name="Hussain R.M.F."/>
            <person name="Greer S."/>
            <person name="Harrison J."/>
            <person name="Grant M."/>
            <person name="Vicente J."/>
            <person name="Studholme D.J."/>
        </authorList>
    </citation>
    <scope>NUCLEOTIDE SEQUENCE</scope>
    <source>
        <strain evidence="1">NCPPB 2970</strain>
    </source>
</reference>
<sequence>MGDLYGIRDDLDRARALISGGNDVQLAYAALELRFCMEAIAYRQLDSYGPEIRSRLMKEWSPSRIVRMLTLFDEHSDLSAQFSIAVNLPDDFEPPTEEIDPEWARKAKDLGFVPVGNANRIPWKKFSKAYGTVGSFVHLGRDGLRPVPTREKLSTILEMLDEVADSTVIAAMNNYGTATCSCDTLLVLGPKHQSGSELIYCTNDKCKAVFEADPQNPGAMNRIGRLLLTCPCGAKVEFKSESMLGMERCESCNSSVRAHVLSKLSVVPDAY</sequence>
<reference evidence="1" key="1">
    <citation type="submission" date="2021-10" db="EMBL/GenBank/DDBJ databases">
        <authorList>
            <person name="Hussein R."/>
            <person name="Harrison J."/>
            <person name="Studholme D.J."/>
            <person name="Vicente J."/>
            <person name="Grant M."/>
        </authorList>
    </citation>
    <scope>NUCLEOTIDE SEQUENCE</scope>
    <source>
        <strain evidence="1">NCPPB 2970</strain>
    </source>
</reference>